<evidence type="ECO:0000313" key="2">
    <source>
        <dbReference type="EMBL" id="KAJ7704023.1"/>
    </source>
</evidence>
<protein>
    <submittedName>
        <fullName evidence="2">Uncharacterized protein</fullName>
    </submittedName>
</protein>
<feature type="compositionally biased region" description="Basic and acidic residues" evidence="1">
    <location>
        <begin position="119"/>
        <end position="128"/>
    </location>
</feature>
<dbReference type="EMBL" id="JARKIE010000011">
    <property type="protein sequence ID" value="KAJ7704023.1"/>
    <property type="molecule type" value="Genomic_DNA"/>
</dbReference>
<organism evidence="2 3">
    <name type="scientific">Mycena rosella</name>
    <name type="common">Pink bonnet</name>
    <name type="synonym">Agaricus rosellus</name>
    <dbReference type="NCBI Taxonomy" id="1033263"/>
    <lineage>
        <taxon>Eukaryota</taxon>
        <taxon>Fungi</taxon>
        <taxon>Dikarya</taxon>
        <taxon>Basidiomycota</taxon>
        <taxon>Agaricomycotina</taxon>
        <taxon>Agaricomycetes</taxon>
        <taxon>Agaricomycetidae</taxon>
        <taxon>Agaricales</taxon>
        <taxon>Marasmiineae</taxon>
        <taxon>Mycenaceae</taxon>
        <taxon>Mycena</taxon>
    </lineage>
</organism>
<feature type="compositionally biased region" description="Low complexity" evidence="1">
    <location>
        <begin position="90"/>
        <end position="111"/>
    </location>
</feature>
<dbReference type="AlphaFoldDB" id="A0AAD7GS20"/>
<comment type="caution">
    <text evidence="2">The sequence shown here is derived from an EMBL/GenBank/DDBJ whole genome shotgun (WGS) entry which is preliminary data.</text>
</comment>
<evidence type="ECO:0000313" key="3">
    <source>
        <dbReference type="Proteomes" id="UP001221757"/>
    </source>
</evidence>
<name>A0AAD7GS20_MYCRO</name>
<keyword evidence="3" id="KW-1185">Reference proteome</keyword>
<reference evidence="2" key="1">
    <citation type="submission" date="2023-03" db="EMBL/GenBank/DDBJ databases">
        <title>Massive genome expansion in bonnet fungi (Mycena s.s.) driven by repeated elements and novel gene families across ecological guilds.</title>
        <authorList>
            <consortium name="Lawrence Berkeley National Laboratory"/>
            <person name="Harder C.B."/>
            <person name="Miyauchi S."/>
            <person name="Viragh M."/>
            <person name="Kuo A."/>
            <person name="Thoen E."/>
            <person name="Andreopoulos B."/>
            <person name="Lu D."/>
            <person name="Skrede I."/>
            <person name="Drula E."/>
            <person name="Henrissat B."/>
            <person name="Morin E."/>
            <person name="Kohler A."/>
            <person name="Barry K."/>
            <person name="LaButti K."/>
            <person name="Morin E."/>
            <person name="Salamov A."/>
            <person name="Lipzen A."/>
            <person name="Mereny Z."/>
            <person name="Hegedus B."/>
            <person name="Baldrian P."/>
            <person name="Stursova M."/>
            <person name="Weitz H."/>
            <person name="Taylor A."/>
            <person name="Grigoriev I.V."/>
            <person name="Nagy L.G."/>
            <person name="Martin F."/>
            <person name="Kauserud H."/>
        </authorList>
    </citation>
    <scope>NUCLEOTIDE SEQUENCE</scope>
    <source>
        <strain evidence="2">CBHHK067</strain>
    </source>
</reference>
<evidence type="ECO:0000256" key="1">
    <source>
        <dbReference type="SAM" id="MobiDB-lite"/>
    </source>
</evidence>
<proteinExistence type="predicted"/>
<sequence length="253" mass="27449">MSFIPCNYANSCYSWSRTGTALYPASILGVNHSLTEVTSGSCRLNEILNPRLTGETRPVIVEDTAKARLPTGPADDGRVRPAVPDAQRIARTAPGAPRGRRAAAGLARGQQRIGGGESHGGDEQERQSSEGVHGVDGALGGGEVNWSTAPLVTPPYIPPDLVEINGARRITALYFVKRGHLPAFLMDPAVPGVTHGAPDQFKIAKKKTYPDILTWLVSRRLAFTLRALRRCLSMNVNFRQHYIMNSSQINDVR</sequence>
<gene>
    <name evidence="2" type="ORF">B0H17DRAFT_1127047</name>
</gene>
<feature type="region of interest" description="Disordered" evidence="1">
    <location>
        <begin position="90"/>
        <end position="139"/>
    </location>
</feature>
<accession>A0AAD7GS20</accession>
<dbReference type="Proteomes" id="UP001221757">
    <property type="component" value="Unassembled WGS sequence"/>
</dbReference>